<evidence type="ECO:0000256" key="1">
    <source>
        <dbReference type="SAM" id="MobiDB-lite"/>
    </source>
</evidence>
<evidence type="ECO:0000313" key="4">
    <source>
        <dbReference type="WBParaSite" id="ACOC_0000954101-mRNA-1"/>
    </source>
</evidence>
<dbReference type="AlphaFoldDB" id="A0A0R3PUG6"/>
<organism evidence="4">
    <name type="scientific">Angiostrongylus costaricensis</name>
    <name type="common">Nematode worm</name>
    <dbReference type="NCBI Taxonomy" id="334426"/>
    <lineage>
        <taxon>Eukaryota</taxon>
        <taxon>Metazoa</taxon>
        <taxon>Ecdysozoa</taxon>
        <taxon>Nematoda</taxon>
        <taxon>Chromadorea</taxon>
        <taxon>Rhabditida</taxon>
        <taxon>Rhabditina</taxon>
        <taxon>Rhabditomorpha</taxon>
        <taxon>Strongyloidea</taxon>
        <taxon>Metastrongylidae</taxon>
        <taxon>Angiostrongylus</taxon>
    </lineage>
</organism>
<name>A0A0R3PUG6_ANGCS</name>
<gene>
    <name evidence="2" type="ORF">ACOC_LOCUS9542</name>
</gene>
<reference evidence="2 3" key="2">
    <citation type="submission" date="2018-11" db="EMBL/GenBank/DDBJ databases">
        <authorList>
            <consortium name="Pathogen Informatics"/>
        </authorList>
    </citation>
    <scope>NUCLEOTIDE SEQUENCE [LARGE SCALE GENOMIC DNA]</scope>
    <source>
        <strain evidence="2 3">Costa Rica</strain>
    </source>
</reference>
<sequence length="80" mass="8629">MPKKSNIMVLGDMTLSNGAGTLLKLGPSSSLAQIISKATMRTIVCGLYELREKLRNKAQLETPNEMQEVGALSLPPLTQT</sequence>
<accession>A0A0R3PUG6</accession>
<reference evidence="4" key="1">
    <citation type="submission" date="2017-02" db="UniProtKB">
        <authorList>
            <consortium name="WormBaseParasite"/>
        </authorList>
    </citation>
    <scope>IDENTIFICATION</scope>
</reference>
<dbReference type="Proteomes" id="UP000267027">
    <property type="component" value="Unassembled WGS sequence"/>
</dbReference>
<feature type="region of interest" description="Disordered" evidence="1">
    <location>
        <begin position="61"/>
        <end position="80"/>
    </location>
</feature>
<dbReference type="WBParaSite" id="ACOC_0000954101-mRNA-1">
    <property type="protein sequence ID" value="ACOC_0000954101-mRNA-1"/>
    <property type="gene ID" value="ACOC_0000954101"/>
</dbReference>
<protein>
    <submittedName>
        <fullName evidence="2 4">Uncharacterized protein</fullName>
    </submittedName>
</protein>
<evidence type="ECO:0000313" key="2">
    <source>
        <dbReference type="EMBL" id="VDM61127.1"/>
    </source>
</evidence>
<keyword evidence="3" id="KW-1185">Reference proteome</keyword>
<proteinExistence type="predicted"/>
<dbReference type="EMBL" id="UYYA01004314">
    <property type="protein sequence ID" value="VDM61127.1"/>
    <property type="molecule type" value="Genomic_DNA"/>
</dbReference>
<evidence type="ECO:0000313" key="3">
    <source>
        <dbReference type="Proteomes" id="UP000267027"/>
    </source>
</evidence>